<keyword evidence="4" id="KW-0804">Transcription</keyword>
<dbReference type="InterPro" id="IPR007309">
    <property type="entry name" value="TFIIIC_Bblock-bd"/>
</dbReference>
<dbReference type="STRING" id="747725.A0A168H3D7"/>
<proteinExistence type="predicted"/>
<dbReference type="GO" id="GO:0003677">
    <property type="term" value="F:DNA binding"/>
    <property type="evidence" value="ECO:0007669"/>
    <property type="project" value="UniProtKB-KW"/>
</dbReference>
<evidence type="ECO:0000256" key="3">
    <source>
        <dbReference type="ARBA" id="ARBA00023125"/>
    </source>
</evidence>
<evidence type="ECO:0000256" key="4">
    <source>
        <dbReference type="ARBA" id="ARBA00023163"/>
    </source>
</evidence>
<evidence type="ECO:0000256" key="5">
    <source>
        <dbReference type="ARBA" id="ARBA00023242"/>
    </source>
</evidence>
<organism evidence="11 12">
    <name type="scientific">Mucor lusitanicus CBS 277.49</name>
    <dbReference type="NCBI Taxonomy" id="747725"/>
    <lineage>
        <taxon>Eukaryota</taxon>
        <taxon>Fungi</taxon>
        <taxon>Fungi incertae sedis</taxon>
        <taxon>Mucoromycota</taxon>
        <taxon>Mucoromycotina</taxon>
        <taxon>Mucoromycetes</taxon>
        <taxon>Mucorales</taxon>
        <taxon>Mucorineae</taxon>
        <taxon>Mucoraceae</taxon>
        <taxon>Mucor</taxon>
    </lineage>
</organism>
<protein>
    <submittedName>
        <fullName evidence="11">Uncharacterized protein</fullName>
    </submittedName>
</protein>
<dbReference type="SUPFAM" id="SSF46785">
    <property type="entry name" value="Winged helix' DNA-binding domain"/>
    <property type="match status" value="1"/>
</dbReference>
<keyword evidence="12" id="KW-1185">Reference proteome</keyword>
<dbReference type="GO" id="GO:0005634">
    <property type="term" value="C:nucleus"/>
    <property type="evidence" value="ECO:0007669"/>
    <property type="project" value="UniProtKB-SubCell"/>
</dbReference>
<dbReference type="VEuPathDB" id="FungiDB:MUCCIDRAFT_86088"/>
<sequence>MDKALNDIVDEVALEGDQGCTVDKLFSLVETLLTKALKDTPLQRPILFDDRYKSYIWQQIKHNPQLIFTENAQSIDPNDLTYDQLKSKDILVKTTEQALDRNIYGNLKDAKKSLNEKQRQILDHIAKSRNQGISQYELGEFFHMDSKTIFYHVKKLDQLGLIVKEDAYASRMLTKLLFLKRFVSQPSSEDNKDKQNDAVIYRLPVFKEQIYKLLKEQADHIMPIADLLAALPLNTSIEKKWARVRIQEMHEQGEIEKFNATDGKRLRQCVRLRPASTVPSTTDTANVLQEDTALQPSKPFAIDRDLPCDYVFYRDVEAAAEKGLTRQDLIDKYPFIDPVQMKIFSDSATLPPKTSDLMPYMLHYTEEVSGRARQYRFYTQSGWKAFNEANGTQATDEPASTTALPKPREPEVLKEPTSMDEISRVLKEPARKRMHFVQEARKEATAKKRKIKAGDRPASTPPPDAIQEPASQIPSKRTIDETNDESVSLTTIKRGKKDSVRNITKARRCGIILDMVEKVHIQEFNTDMMNTFRSIELETPGGQRMARKTFDDLVMELHNQQKLKVYVTAIKKPNGLTDIKKFVLHASLSGDSPQVKEFIDHYHVQKPIMDGPSGRKEIKAVTMPTLPHSNHCVDKSGMTIVGNTNSWRVNAIENGWVPSKWIRAKVLHLSLFQYLANKGVQDGLVDMTDYLKWIRLQTVMQIYGTLPYDDPVLKAFLDVDENRDTAICDLPADIKAIVSQSAPRIRVRIVRLTEVLHALSLIEIEGGAIKGYRIPPKIQLVKQGMIRDYGTPGHPLRYTLQLNDISDVQSYWRDLQRCCLEKRMKTDTIHDENDIFCNIVLARLWRSNTLLSKAQKAVLDSFIDFDAKTVPADDEKALGIHIARKSDLSLRRVRAYYNAVLMAFKKYANRKEKEEQRAAKKKQSLKASPAIAELMKASVEKRKIKVAMLNLKQQGPFVQPTFVASRKLRRLRIPVQPEYTQKKKAKKVDDHPVSDVEKDVIIHAYSIMKARADNLPFYWSPIAKVITSCTPERSRRMIHYMTKLNPPLLDTINKLKADWKEIYQEGIVKGEIKDDAPWDTQDYDLPGFLEYFVLKLQERERQTDAVVPLPRHLGDFDSHYTIIREGRLTSVSDDYREVAAYTHCFDQHEYDISTRSMSYYDEKKVAMYLVVILIKMMLITPDDKYSTKDAFMLLKEYPEKVIEQAVDRLTAMGMLIRSKPGFGRIPGRGINVSEKFIIMAAGILPYEFFKQAKQFRNTLVPNKYTDLDASLVNNGAVAAILDLASNRKISIGLQDREKYITPKLSTFYPKASAAALRYAYIYKDLDLRLTPTCDLSAHDVSENCVNHNGVISVSTQKEIEDMLHALNARHPLSKTLHDIVHSFGKAGASISDIRAKFDGQQQFENSPLFFDTLESLQNHSPPLICIIGFENLRYVASEFISYWYIKQNNTCYILPLMWYDTTGTIIPDALEGCANAIMSHILEKPGISFAALRDIFQGLYTSFELYHILKYLLDSKKIIARRIQRAVRPKRVSIFDKRPLVSIATTHYTLNNDQITCYWLARDYYL</sequence>
<evidence type="ECO:0000259" key="9">
    <source>
        <dbReference type="Pfam" id="PF23704"/>
    </source>
</evidence>
<name>A0A168H3D7_MUCCL</name>
<dbReference type="Pfam" id="PF04182">
    <property type="entry name" value="B-block_TFIIIC"/>
    <property type="match status" value="1"/>
</dbReference>
<feature type="region of interest" description="Disordered" evidence="6">
    <location>
        <begin position="388"/>
        <end position="420"/>
    </location>
</feature>
<keyword evidence="2" id="KW-0597">Phosphoprotein</keyword>
<evidence type="ECO:0000256" key="2">
    <source>
        <dbReference type="ARBA" id="ARBA00022553"/>
    </source>
</evidence>
<feature type="domain" description="Transcription factor tau subunit sfc3/Tfc3 C-terminal" evidence="8">
    <location>
        <begin position="998"/>
        <end position="1293"/>
    </location>
</feature>
<comment type="subcellular location">
    <subcellularLocation>
        <location evidence="1">Nucleus</location>
    </subcellularLocation>
</comment>
<dbReference type="Pfam" id="PF23704">
    <property type="entry name" value="WHD_GTF3C1_N"/>
    <property type="match status" value="1"/>
</dbReference>
<dbReference type="GO" id="GO:0006384">
    <property type="term" value="P:transcription initiation at RNA polymerase III promoter"/>
    <property type="evidence" value="ECO:0007669"/>
    <property type="project" value="InterPro"/>
</dbReference>
<evidence type="ECO:0000313" key="12">
    <source>
        <dbReference type="Proteomes" id="UP000077051"/>
    </source>
</evidence>
<evidence type="ECO:0000313" key="11">
    <source>
        <dbReference type="EMBL" id="OAC98322.1"/>
    </source>
</evidence>
<feature type="domain" description="GTF3C1 extended winged-helix" evidence="10">
    <location>
        <begin position="504"/>
        <end position="603"/>
    </location>
</feature>
<dbReference type="Pfam" id="PF20222">
    <property type="entry name" value="DUF6581"/>
    <property type="match status" value="1"/>
</dbReference>
<evidence type="ECO:0000259" key="10">
    <source>
        <dbReference type="Pfam" id="PF24101"/>
    </source>
</evidence>
<comment type="caution">
    <text evidence="11">The sequence shown here is derived from an EMBL/GenBank/DDBJ whole genome shotgun (WGS) entry which is preliminary data.</text>
</comment>
<accession>A0A168H3D7</accession>
<dbReference type="GO" id="GO:0042791">
    <property type="term" value="P:5S class rRNA transcription by RNA polymerase III"/>
    <property type="evidence" value="ECO:0007669"/>
    <property type="project" value="TreeGrafter"/>
</dbReference>
<evidence type="ECO:0000256" key="1">
    <source>
        <dbReference type="ARBA" id="ARBA00004123"/>
    </source>
</evidence>
<evidence type="ECO:0000259" key="8">
    <source>
        <dbReference type="Pfam" id="PF20222"/>
    </source>
</evidence>
<dbReference type="Proteomes" id="UP000077051">
    <property type="component" value="Unassembled WGS sequence"/>
</dbReference>
<evidence type="ECO:0000259" key="7">
    <source>
        <dbReference type="Pfam" id="PF04182"/>
    </source>
</evidence>
<dbReference type="InterPro" id="IPR044210">
    <property type="entry name" value="Tfc3-like"/>
</dbReference>
<dbReference type="Gene3D" id="1.10.10.10">
    <property type="entry name" value="Winged helix-like DNA-binding domain superfamily/Winged helix DNA-binding domain"/>
    <property type="match status" value="1"/>
</dbReference>
<dbReference type="InterPro" id="IPR056467">
    <property type="entry name" value="eWH_GTF3C1"/>
</dbReference>
<gene>
    <name evidence="11" type="ORF">MUCCIDRAFT_86088</name>
</gene>
<keyword evidence="5" id="KW-0539">Nucleus</keyword>
<dbReference type="InterPro" id="IPR046488">
    <property type="entry name" value="Sfc3/Tfc3_C"/>
</dbReference>
<evidence type="ECO:0000256" key="6">
    <source>
        <dbReference type="SAM" id="MobiDB-lite"/>
    </source>
</evidence>
<dbReference type="Pfam" id="PF24101">
    <property type="entry name" value="WHD_GTF3C1"/>
    <property type="match status" value="1"/>
</dbReference>
<feature type="region of interest" description="Disordered" evidence="6">
    <location>
        <begin position="436"/>
        <end position="473"/>
    </location>
</feature>
<feature type="compositionally biased region" description="Basic and acidic residues" evidence="6">
    <location>
        <begin position="436"/>
        <end position="446"/>
    </location>
</feature>
<dbReference type="OrthoDB" id="68020at2759"/>
<dbReference type="InterPro" id="IPR036390">
    <property type="entry name" value="WH_DNA-bd_sf"/>
</dbReference>
<reference evidence="11 12" key="1">
    <citation type="submission" date="2015-06" db="EMBL/GenBank/DDBJ databases">
        <title>Expansion of signal transduction pathways in fungi by whole-genome duplication.</title>
        <authorList>
            <consortium name="DOE Joint Genome Institute"/>
            <person name="Corrochano L.M."/>
            <person name="Kuo A."/>
            <person name="Marcet-Houben M."/>
            <person name="Polaino S."/>
            <person name="Salamov A."/>
            <person name="Villalobos J.M."/>
            <person name="Alvarez M.I."/>
            <person name="Avalos J."/>
            <person name="Benito E.P."/>
            <person name="Benoit I."/>
            <person name="Burger G."/>
            <person name="Camino L.P."/>
            <person name="Canovas D."/>
            <person name="Cerda-Olmedo E."/>
            <person name="Cheng J.-F."/>
            <person name="Dominguez A."/>
            <person name="Elias M."/>
            <person name="Eslava A.P."/>
            <person name="Glaser F."/>
            <person name="Grimwood J."/>
            <person name="Gutierrez G."/>
            <person name="Heitman J."/>
            <person name="Henrissat B."/>
            <person name="Iturriaga E.A."/>
            <person name="Lang B.F."/>
            <person name="Lavin J.L."/>
            <person name="Lee S."/>
            <person name="Li W."/>
            <person name="Lindquist E."/>
            <person name="Lopez-Garcia S."/>
            <person name="Luque E.M."/>
            <person name="Marcos A.T."/>
            <person name="Martin J."/>
            <person name="Mccluskey K."/>
            <person name="Medina H.R."/>
            <person name="Miralles-Duran A."/>
            <person name="Miyazaki A."/>
            <person name="Munoz-Torres E."/>
            <person name="Oguiza J.A."/>
            <person name="Ohm R."/>
            <person name="Olmedo M."/>
            <person name="Orejas M."/>
            <person name="Ortiz-Castellanos L."/>
            <person name="Pisabarro A.G."/>
            <person name="Rodriguez-Romero J."/>
            <person name="Ruiz-Herrera J."/>
            <person name="Ruiz-Vazquez R."/>
            <person name="Sanz C."/>
            <person name="Schackwitz W."/>
            <person name="Schmutz J."/>
            <person name="Shahriari M."/>
            <person name="Shelest E."/>
            <person name="Silva-Franco F."/>
            <person name="Soanes D."/>
            <person name="Syed K."/>
            <person name="Tagua V.G."/>
            <person name="Talbot N.J."/>
            <person name="Thon M."/>
            <person name="De Vries R.P."/>
            <person name="Wiebenga A."/>
            <person name="Yadav J.S."/>
            <person name="Braun E.L."/>
            <person name="Baker S."/>
            <person name="Garre V."/>
            <person name="Horwitz B."/>
            <person name="Torres-Martinez S."/>
            <person name="Idnurm A."/>
            <person name="Herrera-Estrella A."/>
            <person name="Gabaldon T."/>
            <person name="Grigoriev I.V."/>
        </authorList>
    </citation>
    <scope>NUCLEOTIDE SEQUENCE [LARGE SCALE GENOMIC DNA]</scope>
    <source>
        <strain evidence="11 12">CBS 277.49</strain>
    </source>
</reference>
<keyword evidence="3" id="KW-0238">DNA-binding</keyword>
<dbReference type="PANTHER" id="PTHR15180:SF1">
    <property type="entry name" value="GENERAL TRANSCRIPTION FACTOR 3C POLYPEPTIDE 1"/>
    <property type="match status" value="1"/>
</dbReference>
<feature type="domain" description="General transcription factor 3C polypeptide 1 winged-helix" evidence="9">
    <location>
        <begin position="1"/>
        <end position="86"/>
    </location>
</feature>
<feature type="compositionally biased region" description="Polar residues" evidence="6">
    <location>
        <begin position="389"/>
        <end position="403"/>
    </location>
</feature>
<dbReference type="EMBL" id="AMYB01000010">
    <property type="protein sequence ID" value="OAC98322.1"/>
    <property type="molecule type" value="Genomic_DNA"/>
</dbReference>
<feature type="domain" description="B-block binding subunit of TFIIIC" evidence="7">
    <location>
        <begin position="117"/>
        <end position="184"/>
    </location>
</feature>
<dbReference type="PANTHER" id="PTHR15180">
    <property type="entry name" value="GENERAL TRANSCRIPTION FACTOR 3C POLYPEPTIDE 1"/>
    <property type="match status" value="1"/>
</dbReference>
<dbReference type="InterPro" id="IPR036388">
    <property type="entry name" value="WH-like_DNA-bd_sf"/>
</dbReference>
<dbReference type="InterPro" id="IPR056428">
    <property type="entry name" value="WH_GTF3C1"/>
</dbReference>
<dbReference type="GO" id="GO:0000127">
    <property type="term" value="C:transcription factor TFIIIC complex"/>
    <property type="evidence" value="ECO:0007669"/>
    <property type="project" value="InterPro"/>
</dbReference>